<dbReference type="SUPFAM" id="SSF53383">
    <property type="entry name" value="PLP-dependent transferases"/>
    <property type="match status" value="1"/>
</dbReference>
<dbReference type="NCBIfam" id="NF004624">
    <property type="entry name" value="PRK05964.1"/>
    <property type="match status" value="1"/>
</dbReference>
<comment type="cofactor">
    <cofactor evidence="1 9">
        <name>pyridoxal 5'-phosphate</name>
        <dbReference type="ChEBI" id="CHEBI:597326"/>
    </cofactor>
</comment>
<evidence type="ECO:0000313" key="10">
    <source>
        <dbReference type="EMBL" id="MBT1442961.1"/>
    </source>
</evidence>
<keyword evidence="7 9" id="KW-0663">Pyridoxal phosphate</keyword>
<name>A0ABS5UZN7_9GAMM</name>
<comment type="subunit">
    <text evidence="9">Homodimer.</text>
</comment>
<dbReference type="EMBL" id="JAHEPS010000001">
    <property type="protein sequence ID" value="MBT1442961.1"/>
    <property type="molecule type" value="Genomic_DNA"/>
</dbReference>
<gene>
    <name evidence="9 10" type="primary">bioA</name>
    <name evidence="10" type="ORF">KJI95_00260</name>
</gene>
<keyword evidence="6 9" id="KW-0093">Biotin biosynthesis</keyword>
<keyword evidence="4 9" id="KW-0808">Transferase</keyword>
<dbReference type="EC" id="2.6.1.62" evidence="9"/>
<feature type="site" description="Participates in the substrate recognition with KAPA and in a stacking interaction with the adenine ring of SAM" evidence="9">
    <location>
        <position position="14"/>
    </location>
</feature>
<evidence type="ECO:0000256" key="7">
    <source>
        <dbReference type="ARBA" id="ARBA00022898"/>
    </source>
</evidence>
<accession>A0ABS5UZN7</accession>
<keyword evidence="3 9" id="KW-0032">Aminotransferase</keyword>
<feature type="binding site" evidence="9">
    <location>
        <begin position="109"/>
        <end position="110"/>
    </location>
    <ligand>
        <name>pyridoxal 5'-phosphate</name>
        <dbReference type="ChEBI" id="CHEBI:597326"/>
    </ligand>
</feature>
<evidence type="ECO:0000256" key="6">
    <source>
        <dbReference type="ARBA" id="ARBA00022756"/>
    </source>
</evidence>
<comment type="subcellular location">
    <subcellularLocation>
        <location evidence="9">Cytoplasm</location>
    </subcellularLocation>
</comment>
<comment type="catalytic activity">
    <reaction evidence="8 9">
        <text>(8S)-8-amino-7-oxononanoate + S-adenosyl-L-methionine = S-adenosyl-4-methylsulfanyl-2-oxobutanoate + (7R,8S)-7,8-diammoniononanoate</text>
        <dbReference type="Rhea" id="RHEA:16861"/>
        <dbReference type="ChEBI" id="CHEBI:16490"/>
        <dbReference type="ChEBI" id="CHEBI:59789"/>
        <dbReference type="ChEBI" id="CHEBI:149468"/>
        <dbReference type="ChEBI" id="CHEBI:149469"/>
        <dbReference type="EC" id="2.6.1.62"/>
    </reaction>
</comment>
<dbReference type="InterPro" id="IPR015422">
    <property type="entry name" value="PyrdxlP-dep_Trfase_small"/>
</dbReference>
<evidence type="ECO:0000313" key="11">
    <source>
        <dbReference type="Proteomes" id="UP001195903"/>
    </source>
</evidence>
<feature type="binding site" evidence="9">
    <location>
        <position position="389"/>
    </location>
    <ligand>
        <name>substrate</name>
    </ligand>
</feature>
<evidence type="ECO:0000256" key="2">
    <source>
        <dbReference type="ARBA" id="ARBA00005063"/>
    </source>
</evidence>
<organism evidence="10 11">
    <name type="scientific">Shewanella jiangmenensis</name>
    <dbReference type="NCBI Taxonomy" id="2837387"/>
    <lineage>
        <taxon>Bacteria</taxon>
        <taxon>Pseudomonadati</taxon>
        <taxon>Pseudomonadota</taxon>
        <taxon>Gammaproteobacteria</taxon>
        <taxon>Alteromonadales</taxon>
        <taxon>Shewanellaceae</taxon>
        <taxon>Shewanella</taxon>
    </lineage>
</organism>
<dbReference type="PANTHER" id="PTHR42684:SF17">
    <property type="entry name" value="ADENOSYLMETHIONINE-8-AMINO-7-OXONONANOATE AMINOTRANSFERASE"/>
    <property type="match status" value="1"/>
</dbReference>
<evidence type="ECO:0000256" key="4">
    <source>
        <dbReference type="ARBA" id="ARBA00022679"/>
    </source>
</evidence>
<evidence type="ECO:0000256" key="5">
    <source>
        <dbReference type="ARBA" id="ARBA00022691"/>
    </source>
</evidence>
<dbReference type="InterPro" id="IPR005815">
    <property type="entry name" value="BioA"/>
</dbReference>
<sequence>MDLEFDRQHLWHPYTSMTNPLPVLGVTSASGCRLRLDDGRELIDGTSSWWSAIHGYSHQALVAAVQKQAAQLSHVMFGGLTHEAAIDLGKALLKLTPAGLSRVFFADSGSVAVEVAIKMAIQYWQGRGKAGKHKLLTVLGGYHGDTFAAMSVCDPNAGMHGMFGHLVAKQLFASAPRAGFDRPFCDDDIRELKTLLEREHDSIAAVIIEPILQGAGGLRFYSPDYLRALRALCDQYQVLLIADEIATGFGRTGKAFACEHAGITPDLLCLGKALTGGMLSLAATLCSDEVAAGIGDSPAGVFMHGPTFMANPLACAAASASLELFAKGDWQAQVSRIEAELKRGLDDASALPQVVDVRVLGAVGVIEMAGSIDTAFAMHAFAARGVWVRPFGRLIYVMPPYCISSAELAALTRAMVEVAALDGILKAEVTPSHG</sequence>
<dbReference type="HAMAP" id="MF_00834">
    <property type="entry name" value="BioA"/>
    <property type="match status" value="1"/>
</dbReference>
<comment type="caution">
    <text evidence="10">The sequence shown here is derived from an EMBL/GenBank/DDBJ whole genome shotgun (WGS) entry which is preliminary data.</text>
</comment>
<dbReference type="InterPro" id="IPR015421">
    <property type="entry name" value="PyrdxlP-dep_Trfase_major"/>
</dbReference>
<evidence type="ECO:0000256" key="9">
    <source>
        <dbReference type="HAMAP-Rule" id="MF_00834"/>
    </source>
</evidence>
<feature type="modified residue" description="N6-(pyridoxal phosphate)lysine" evidence="9">
    <location>
        <position position="272"/>
    </location>
</feature>
<dbReference type="Pfam" id="PF00202">
    <property type="entry name" value="Aminotran_3"/>
    <property type="match status" value="1"/>
</dbReference>
<dbReference type="Gene3D" id="3.90.1150.10">
    <property type="entry name" value="Aspartate Aminotransferase, domain 1"/>
    <property type="match status" value="1"/>
</dbReference>
<feature type="binding site" evidence="9">
    <location>
        <position position="272"/>
    </location>
    <ligand>
        <name>substrate</name>
    </ligand>
</feature>
<feature type="binding site" evidence="9">
    <location>
        <position position="243"/>
    </location>
    <ligand>
        <name>pyridoxal 5'-phosphate</name>
        <dbReference type="ChEBI" id="CHEBI:597326"/>
    </ligand>
</feature>
<dbReference type="PANTHER" id="PTHR42684">
    <property type="entry name" value="ADENOSYLMETHIONINE-8-AMINO-7-OXONONANOATE AMINOTRANSFERASE"/>
    <property type="match status" value="1"/>
</dbReference>
<dbReference type="RefSeq" id="WP_214505178.1">
    <property type="nucleotide sequence ID" value="NZ_JAHEPS010000001.1"/>
</dbReference>
<comment type="similarity">
    <text evidence="9">Belongs to the class-III pyridoxal-phosphate-dependent aminotransferase family. BioA subfamily.</text>
</comment>
<protein>
    <recommendedName>
        <fullName evidence="9">Adenosylmethionine-8-amino-7-oxononanoate aminotransferase</fullName>
        <ecNumber evidence="9">2.6.1.62</ecNumber>
    </recommendedName>
    <alternativeName>
        <fullName evidence="9">7,8-diamino-pelargonic acid aminotransferase</fullName>
        <shortName evidence="9">DAPA AT</shortName>
        <shortName evidence="9">DAPA aminotransferase</shortName>
    </alternativeName>
    <alternativeName>
        <fullName evidence="9">7,8-diaminononanoate synthase</fullName>
        <shortName evidence="9">DANS</shortName>
    </alternativeName>
    <alternativeName>
        <fullName evidence="9">Diaminopelargonic acid synthase</fullName>
    </alternativeName>
</protein>
<feature type="binding site" evidence="9">
    <location>
        <position position="305"/>
    </location>
    <ligand>
        <name>substrate</name>
    </ligand>
</feature>
<keyword evidence="11" id="KW-1185">Reference proteome</keyword>
<dbReference type="PROSITE" id="PS51257">
    <property type="entry name" value="PROKAR_LIPOPROTEIN"/>
    <property type="match status" value="1"/>
</dbReference>
<evidence type="ECO:0000256" key="3">
    <source>
        <dbReference type="ARBA" id="ARBA00022576"/>
    </source>
</evidence>
<dbReference type="NCBIfam" id="NF005940">
    <property type="entry name" value="PRK07986.1"/>
    <property type="match status" value="1"/>
</dbReference>
<comment type="function">
    <text evidence="9">Catalyzes the transfer of the alpha-amino group from S-adenosyl-L-methionine (SAM) to 7-keto-8-aminopelargonic acid (KAPA) to form 7,8-diaminopelargonic acid (DAPA). It is the only aminotransferase known to utilize SAM as an amino donor.</text>
</comment>
<keyword evidence="5 9" id="KW-0949">S-adenosyl-L-methionine</keyword>
<dbReference type="InterPro" id="IPR015424">
    <property type="entry name" value="PyrdxlP-dep_Trfase"/>
</dbReference>
<reference evidence="10 11" key="1">
    <citation type="submission" date="2021-05" db="EMBL/GenBank/DDBJ databases">
        <title>Shewanella sp. JM162201.</title>
        <authorList>
            <person name="Xu S."/>
            <person name="Li A."/>
        </authorList>
    </citation>
    <scope>NUCLEOTIDE SEQUENCE [LARGE SCALE GENOMIC DNA]</scope>
    <source>
        <strain evidence="10 11">JM162201</strain>
    </source>
</reference>
<keyword evidence="9" id="KW-0963">Cytoplasm</keyword>
<evidence type="ECO:0000256" key="1">
    <source>
        <dbReference type="ARBA" id="ARBA00001933"/>
    </source>
</evidence>
<dbReference type="GO" id="GO:0004015">
    <property type="term" value="F:adenosylmethionine-8-amino-7-oxononanoate transaminase activity"/>
    <property type="evidence" value="ECO:0007669"/>
    <property type="project" value="UniProtKB-EC"/>
</dbReference>
<dbReference type="InterPro" id="IPR049704">
    <property type="entry name" value="Aminotrans_3_PPA_site"/>
</dbReference>
<dbReference type="InterPro" id="IPR005814">
    <property type="entry name" value="Aminotrans_3"/>
</dbReference>
<feature type="binding site" evidence="9">
    <location>
        <begin position="306"/>
        <end position="307"/>
    </location>
    <ligand>
        <name>pyridoxal 5'-phosphate</name>
        <dbReference type="ChEBI" id="CHEBI:597326"/>
    </ligand>
</feature>
<feature type="binding site" evidence="9">
    <location>
        <position position="49"/>
    </location>
    <ligand>
        <name>substrate</name>
    </ligand>
</feature>
<dbReference type="Proteomes" id="UP001195903">
    <property type="component" value="Unassembled WGS sequence"/>
</dbReference>
<dbReference type="Gene3D" id="3.40.640.10">
    <property type="entry name" value="Type I PLP-dependent aspartate aminotransferase-like (Major domain)"/>
    <property type="match status" value="1"/>
</dbReference>
<comment type="pathway">
    <text evidence="2 9">Cofactor biosynthesis; biotin biosynthesis; 7,8-diaminononanoate from 8-amino-7-oxononanoate (SAM route): step 1/1.</text>
</comment>
<dbReference type="NCBIfam" id="TIGR00508">
    <property type="entry name" value="bioA"/>
    <property type="match status" value="1"/>
</dbReference>
<dbReference type="PROSITE" id="PS00600">
    <property type="entry name" value="AA_TRANSFER_CLASS_3"/>
    <property type="match status" value="1"/>
</dbReference>
<feature type="binding site" evidence="9">
    <location>
        <position position="142"/>
    </location>
    <ligand>
        <name>substrate</name>
    </ligand>
</feature>
<evidence type="ECO:0000256" key="8">
    <source>
        <dbReference type="ARBA" id="ARBA00048449"/>
    </source>
</evidence>
<proteinExistence type="inferred from homology"/>
<dbReference type="CDD" id="cd00610">
    <property type="entry name" value="OAT_like"/>
    <property type="match status" value="1"/>
</dbReference>